<feature type="domain" description="Luciferase-like" evidence="1">
    <location>
        <begin position="28"/>
        <end position="269"/>
    </location>
</feature>
<dbReference type="PANTHER" id="PTHR30137:SF15">
    <property type="entry name" value="BLL6902 PROTEIN"/>
    <property type="match status" value="1"/>
</dbReference>
<dbReference type="SUPFAM" id="SSF51679">
    <property type="entry name" value="Bacterial luciferase-like"/>
    <property type="match status" value="1"/>
</dbReference>
<dbReference type="AlphaFoldDB" id="A0A0D6N3S3"/>
<dbReference type="Pfam" id="PF00296">
    <property type="entry name" value="Bac_luciferase"/>
    <property type="match status" value="1"/>
</dbReference>
<dbReference type="RefSeq" id="WP_048838697.1">
    <property type="nucleotide sequence ID" value="NZ_BAMV01000014.1"/>
</dbReference>
<dbReference type="STRING" id="1231339.Abci_014_016"/>
<dbReference type="GO" id="GO:0005829">
    <property type="term" value="C:cytosol"/>
    <property type="evidence" value="ECO:0007669"/>
    <property type="project" value="TreeGrafter"/>
</dbReference>
<keyword evidence="5" id="KW-1185">Reference proteome</keyword>
<comment type="caution">
    <text evidence="2">The sequence shown here is derived from an EMBL/GenBank/DDBJ whole genome shotgun (WGS) entry which is preliminary data.</text>
</comment>
<reference evidence="2 4" key="1">
    <citation type="submission" date="2012-11" db="EMBL/GenBank/DDBJ databases">
        <title>Whole genome sequence of Acetobacter cibinongensis 4H-1.</title>
        <authorList>
            <person name="Azuma Y."/>
            <person name="Higashiura N."/>
            <person name="Hirakawa H."/>
            <person name="Matsushita K."/>
        </authorList>
    </citation>
    <scope>NUCLEOTIDE SEQUENCE [LARGE SCALE GENOMIC DNA]</scope>
    <source>
        <strain evidence="2 4">4H-1</strain>
    </source>
</reference>
<name>A0A0D6N3S3_9PROT</name>
<evidence type="ECO:0000313" key="4">
    <source>
        <dbReference type="Proteomes" id="UP000032671"/>
    </source>
</evidence>
<proteinExistence type="predicted"/>
<dbReference type="GO" id="GO:0016705">
    <property type="term" value="F:oxidoreductase activity, acting on paired donors, with incorporation or reduction of molecular oxygen"/>
    <property type="evidence" value="ECO:0007669"/>
    <property type="project" value="InterPro"/>
</dbReference>
<dbReference type="PANTHER" id="PTHR30137">
    <property type="entry name" value="LUCIFERASE-LIKE MONOOXYGENASE"/>
    <property type="match status" value="1"/>
</dbReference>
<evidence type="ECO:0000313" key="5">
    <source>
        <dbReference type="Proteomes" id="UP000321891"/>
    </source>
</evidence>
<dbReference type="EMBL" id="BJVU01000013">
    <property type="protein sequence ID" value="GEL59784.1"/>
    <property type="molecule type" value="Genomic_DNA"/>
</dbReference>
<dbReference type="InterPro" id="IPR036661">
    <property type="entry name" value="Luciferase-like_sf"/>
</dbReference>
<evidence type="ECO:0000259" key="1">
    <source>
        <dbReference type="Pfam" id="PF00296"/>
    </source>
</evidence>
<accession>A0A6N3SRV4</accession>
<dbReference type="Proteomes" id="UP000321891">
    <property type="component" value="Unassembled WGS sequence"/>
</dbReference>
<gene>
    <name evidence="2" type="ORF">Abci_014_016</name>
    <name evidence="3" type="ORF">ACI01nite_23860</name>
</gene>
<organism evidence="2 4">
    <name type="scientific">Acetobacter cibinongensis</name>
    <dbReference type="NCBI Taxonomy" id="146475"/>
    <lineage>
        <taxon>Bacteria</taxon>
        <taxon>Pseudomonadati</taxon>
        <taxon>Pseudomonadota</taxon>
        <taxon>Alphaproteobacteria</taxon>
        <taxon>Acetobacterales</taxon>
        <taxon>Acetobacteraceae</taxon>
        <taxon>Acetobacter</taxon>
    </lineage>
</organism>
<dbReference type="EMBL" id="BAMV01000014">
    <property type="protein sequence ID" value="GAN60604.1"/>
    <property type="molecule type" value="Genomic_DNA"/>
</dbReference>
<evidence type="ECO:0000313" key="2">
    <source>
        <dbReference type="EMBL" id="GAN60604.1"/>
    </source>
</evidence>
<dbReference type="InterPro" id="IPR011251">
    <property type="entry name" value="Luciferase-like_dom"/>
</dbReference>
<dbReference type="Gene3D" id="3.20.20.30">
    <property type="entry name" value="Luciferase-like domain"/>
    <property type="match status" value="1"/>
</dbReference>
<reference evidence="3 5" key="2">
    <citation type="submission" date="2019-07" db="EMBL/GenBank/DDBJ databases">
        <title>Whole genome shotgun sequence of Acetobacter cibinongensis NBRC 16605.</title>
        <authorList>
            <person name="Hosoyama A."/>
            <person name="Uohara A."/>
            <person name="Ohji S."/>
            <person name="Ichikawa N."/>
        </authorList>
    </citation>
    <scope>NUCLEOTIDE SEQUENCE [LARGE SCALE GENOMIC DNA]</scope>
    <source>
        <strain evidence="3 5">NBRC 16605</strain>
    </source>
</reference>
<accession>A0A0D6N3S3</accession>
<sequence>MTKNNGKTKLTFGFLNRFYTPSINTTLSAYHSGLSLLKQAEQTGLTTGWVAQHHFHTETGALPSPLVWLAHAAQHTRHIQLGTAVIILPLEPALRLAEDAAVLNVLSDGRLELGLGKGFDTESFDHFGIPVENRNKLYDDHIATLTNALAGKNIIDDLVLSPPVPDLVHKIWESSRNSCAVAERGNGLILAPQPPDKPAHSLLIEQYLNTWRTQKPQTPARIAFMRAIIPGADKKTVEAEIGSDILRYVRRFIPEASANSLQTYLKNAGVFWGHPEEIIEDLSQDPTLGSVSHFAAQVQTFSTSADQASHRLRLYTEQIVPAINSLFGGA</sequence>
<evidence type="ECO:0000313" key="3">
    <source>
        <dbReference type="EMBL" id="GEL59784.1"/>
    </source>
</evidence>
<dbReference type="Proteomes" id="UP000032671">
    <property type="component" value="Unassembled WGS sequence"/>
</dbReference>
<protein>
    <submittedName>
        <fullName evidence="3">Luciferase</fullName>
    </submittedName>
</protein>
<dbReference type="InterPro" id="IPR050766">
    <property type="entry name" value="Bact_Lucif_Oxidored"/>
</dbReference>